<evidence type="ECO:0000313" key="2">
    <source>
        <dbReference type="Proteomes" id="UP001595805"/>
    </source>
</evidence>
<sequence>MMRLLFFILIFIGSFQVSAQRIVKGKVTDAETGDPIPFASVLLKGTSVGKSTDFEGNFIIESNVSADSLQVSYLGYFSQTKPLTDAREQTINFQLRPSDFELEAFVFEAGENPAFEIIRRAVAKKKEFDKRNLEAYETKNYTKIEIDIDQVSESFTQRKAVQKVTNVLDSIKQLTNDEGEKILPIFFSETLSKFYFRNNPELKKEIVEKSKVTGVGITDGSTTSQITGSAFQEYNFYKNWLNILEKEFVSPIADGWKGFYDYDLLDSVLIEGDSAYLLQVYPLREQDLAFSGTIWINTKTYALKQVDLTINKEANLNFIERIKIQQVLQPTASGPLIPSKTRVQIKIGQVTPNTAGLLAKFYTSADSVKLNDPQQTSFFNQAVVLRPDFDSGGEEFWKANRQDPLSSEELAVLQMVDTLRKIPVIRFYSEGLKFFATGYLPVGKVDLGPWPGFFNYNDVEGVRLGMGFRTNLKFSNKWLLEGYAAYGLKDERLKFTGSVTRILNRERWTTLSLTSQREIDQVGLEIESLAGNSIFLAASRFGTLRRPYLSTNHRLEFQREIFKGFLLSAGLRTSQFDPLYDFFYLEKDTGEYKSEFHTTEAKVGVRYGRDEIIIINDNERVSFGPSRWPIFELNYTKGFQWLDGDFDYSKLSLYVYQRLNMGMLGVSRYEAEAGKIFGEVPYPLLRNHLGNETLFYTNAAFNTMNFNEFASDQYFSLRYRHFFEGFLLNKIPLIKKLKWRGVANANILFGSVRDANIANAPTEDPDGNMLETFGRLDPAKPYLELGYGIENIFKFFRVDFFHRMTYLDNPGAKPFGVKISAQIIL</sequence>
<dbReference type="EMBL" id="JBHRZS010000007">
    <property type="protein sequence ID" value="MFC3881247.1"/>
    <property type="molecule type" value="Genomic_DNA"/>
</dbReference>
<reference evidence="2" key="1">
    <citation type="journal article" date="2019" name="Int. J. Syst. Evol. Microbiol.">
        <title>The Global Catalogue of Microorganisms (GCM) 10K type strain sequencing project: providing services to taxonomists for standard genome sequencing and annotation.</title>
        <authorList>
            <consortium name="The Broad Institute Genomics Platform"/>
            <consortium name="The Broad Institute Genome Sequencing Center for Infectious Disease"/>
            <person name="Wu L."/>
            <person name="Ma J."/>
        </authorList>
    </citation>
    <scope>NUCLEOTIDE SEQUENCE [LARGE SCALE GENOMIC DNA]</scope>
    <source>
        <strain evidence="2">CCUG 60523</strain>
    </source>
</reference>
<dbReference type="Pfam" id="PF13715">
    <property type="entry name" value="CarbopepD_reg_2"/>
    <property type="match status" value="1"/>
</dbReference>
<dbReference type="Gene3D" id="2.60.40.1120">
    <property type="entry name" value="Carboxypeptidase-like, regulatory domain"/>
    <property type="match status" value="1"/>
</dbReference>
<dbReference type="Proteomes" id="UP001595805">
    <property type="component" value="Unassembled WGS sequence"/>
</dbReference>
<keyword evidence="2" id="KW-1185">Reference proteome</keyword>
<organism evidence="1 2">
    <name type="scientific">Algoriphagus namhaensis</name>
    <dbReference type="NCBI Taxonomy" id="915353"/>
    <lineage>
        <taxon>Bacteria</taxon>
        <taxon>Pseudomonadati</taxon>
        <taxon>Bacteroidota</taxon>
        <taxon>Cytophagia</taxon>
        <taxon>Cytophagales</taxon>
        <taxon>Cyclobacteriaceae</taxon>
        <taxon>Algoriphagus</taxon>
    </lineage>
</organism>
<comment type="caution">
    <text evidence="1">The sequence shown here is derived from an EMBL/GenBank/DDBJ whole genome shotgun (WGS) entry which is preliminary data.</text>
</comment>
<evidence type="ECO:0000313" key="1">
    <source>
        <dbReference type="EMBL" id="MFC3881247.1"/>
    </source>
</evidence>
<gene>
    <name evidence="1" type="ORF">ACFOSV_13730</name>
</gene>
<dbReference type="RefSeq" id="WP_377906586.1">
    <property type="nucleotide sequence ID" value="NZ_JBHRZS010000007.1"/>
</dbReference>
<accession>A0ABV8AWH4</accession>
<protein>
    <submittedName>
        <fullName evidence="1">DUF5686 family protein</fullName>
    </submittedName>
</protein>
<dbReference type="SUPFAM" id="SSF49464">
    <property type="entry name" value="Carboxypeptidase regulatory domain-like"/>
    <property type="match status" value="1"/>
</dbReference>
<dbReference type="InterPro" id="IPR008969">
    <property type="entry name" value="CarboxyPept-like_regulatory"/>
</dbReference>
<dbReference type="Pfam" id="PF18939">
    <property type="entry name" value="DUF5686"/>
    <property type="match status" value="2"/>
</dbReference>
<name>A0ABV8AWH4_9BACT</name>
<dbReference type="InterPro" id="IPR043741">
    <property type="entry name" value="DUF5686"/>
</dbReference>
<proteinExistence type="predicted"/>